<proteinExistence type="predicted"/>
<dbReference type="KEGG" id="ela:UCREL1_1777"/>
<dbReference type="HOGENOM" id="CLU_1669397_0_0_1"/>
<accession>M7SX60</accession>
<organism evidence="1 2">
    <name type="scientific">Eutypa lata (strain UCR-EL1)</name>
    <name type="common">Grapevine dieback disease fungus</name>
    <name type="synonym">Eutypa armeniacae</name>
    <dbReference type="NCBI Taxonomy" id="1287681"/>
    <lineage>
        <taxon>Eukaryota</taxon>
        <taxon>Fungi</taxon>
        <taxon>Dikarya</taxon>
        <taxon>Ascomycota</taxon>
        <taxon>Pezizomycotina</taxon>
        <taxon>Sordariomycetes</taxon>
        <taxon>Xylariomycetidae</taxon>
        <taxon>Xylariales</taxon>
        <taxon>Diatrypaceae</taxon>
        <taxon>Eutypa</taxon>
    </lineage>
</organism>
<evidence type="ECO:0000313" key="1">
    <source>
        <dbReference type="EMBL" id="EMR71179.1"/>
    </source>
</evidence>
<dbReference type="AlphaFoldDB" id="M7SX60"/>
<evidence type="ECO:0000313" key="2">
    <source>
        <dbReference type="Proteomes" id="UP000012174"/>
    </source>
</evidence>
<dbReference type="Proteomes" id="UP000012174">
    <property type="component" value="Unassembled WGS sequence"/>
</dbReference>
<reference evidence="2" key="1">
    <citation type="journal article" date="2013" name="Genome Announc.">
        <title>Draft genome sequence of the grapevine dieback fungus Eutypa lata UCR-EL1.</title>
        <authorList>
            <person name="Blanco-Ulate B."/>
            <person name="Rolshausen P.E."/>
            <person name="Cantu D."/>
        </authorList>
    </citation>
    <scope>NUCLEOTIDE SEQUENCE [LARGE SCALE GENOMIC DNA]</scope>
    <source>
        <strain evidence="2">UCR-EL1</strain>
    </source>
</reference>
<protein>
    <submittedName>
        <fullName evidence="1">Uncharacterized protein</fullName>
    </submittedName>
</protein>
<sequence length="158" mass="17145">MDPVITSALEKKGVKVARVSRLEVPYPNVGYYVCESQDTASLWANFLDGKLEDVRDTKGAVQQSGSRAKCMLLDPEKLAYDVAPGENVIFLDNLINKVIGGTISKLLDDDTLAEVVHELVLKVTNSAIRTARKIAEELSKSAIQQDPGAYGNLAGHET</sequence>
<dbReference type="EMBL" id="KB705687">
    <property type="protein sequence ID" value="EMR71179.1"/>
    <property type="molecule type" value="Genomic_DNA"/>
</dbReference>
<gene>
    <name evidence="1" type="ORF">UCREL1_1777</name>
</gene>
<keyword evidence="2" id="KW-1185">Reference proteome</keyword>
<name>M7SX60_EUTLA</name>